<reference evidence="4 5" key="2">
    <citation type="submission" date="2019-09" db="EMBL/GenBank/DDBJ databases">
        <authorList>
            <person name="Jin C."/>
        </authorList>
    </citation>
    <scope>NUCLEOTIDE SEQUENCE [LARGE SCALE GENOMIC DNA]</scope>
    <source>
        <strain evidence="4 5">AN110305</strain>
    </source>
</reference>
<feature type="region of interest" description="Disordered" evidence="2">
    <location>
        <begin position="1"/>
        <end position="25"/>
    </location>
</feature>
<name>A0A5B2XFC3_9PSEU</name>
<feature type="compositionally biased region" description="Basic and acidic residues" evidence="2">
    <location>
        <begin position="9"/>
        <end position="25"/>
    </location>
</feature>
<evidence type="ECO:0000313" key="5">
    <source>
        <dbReference type="Proteomes" id="UP000323454"/>
    </source>
</evidence>
<evidence type="ECO:0000256" key="1">
    <source>
        <dbReference type="ARBA" id="ARBA00022679"/>
    </source>
</evidence>
<dbReference type="GO" id="GO:0004020">
    <property type="term" value="F:adenylylsulfate kinase activity"/>
    <property type="evidence" value="ECO:0007669"/>
    <property type="project" value="UniProtKB-EC"/>
</dbReference>
<gene>
    <name evidence="4" type="ORF">F0L68_14645</name>
</gene>
<sequence>MQRFSRRSARCDHTERAARGRRAAEPVAERGRRVRVLDGDELRRRLFVVLGFDRADRDANVRRVGFVAELRARQSTVDSPSSVR</sequence>
<dbReference type="InterPro" id="IPR059117">
    <property type="entry name" value="APS_kinase_dom"/>
</dbReference>
<protein>
    <submittedName>
        <fullName evidence="4">Adenylyl-sulfate kinase</fullName>
        <ecNumber evidence="4">2.7.1.25</ecNumber>
    </submittedName>
</protein>
<dbReference type="Proteomes" id="UP000323454">
    <property type="component" value="Unassembled WGS sequence"/>
</dbReference>
<dbReference type="AlphaFoldDB" id="A0A5B2XFC3"/>
<accession>A0A5B2XFC3</accession>
<keyword evidence="4" id="KW-0418">Kinase</keyword>
<evidence type="ECO:0000313" key="4">
    <source>
        <dbReference type="EMBL" id="KAA2262013.1"/>
    </source>
</evidence>
<organism evidence="4 5">
    <name type="scientific">Solihabitans fulvus</name>
    <dbReference type="NCBI Taxonomy" id="1892852"/>
    <lineage>
        <taxon>Bacteria</taxon>
        <taxon>Bacillati</taxon>
        <taxon>Actinomycetota</taxon>
        <taxon>Actinomycetes</taxon>
        <taxon>Pseudonocardiales</taxon>
        <taxon>Pseudonocardiaceae</taxon>
        <taxon>Solihabitans</taxon>
    </lineage>
</organism>
<proteinExistence type="predicted"/>
<reference evidence="4 5" key="1">
    <citation type="submission" date="2019-09" db="EMBL/GenBank/DDBJ databases">
        <title>Goodfellowia gen. nov., a new genus of the Pseudonocardineae related to Actinoalloteichus, containing Goodfellowia coeruleoviolacea gen. nov., comb. nov. gen. nov., comb. nov.</title>
        <authorList>
            <person name="Labeda D."/>
        </authorList>
    </citation>
    <scope>NUCLEOTIDE SEQUENCE [LARGE SCALE GENOMIC DNA]</scope>
    <source>
        <strain evidence="4 5">AN110305</strain>
    </source>
</reference>
<comment type="caution">
    <text evidence="4">The sequence shown here is derived from an EMBL/GenBank/DDBJ whole genome shotgun (WGS) entry which is preliminary data.</text>
</comment>
<evidence type="ECO:0000256" key="2">
    <source>
        <dbReference type="SAM" id="MobiDB-lite"/>
    </source>
</evidence>
<keyword evidence="5" id="KW-1185">Reference proteome</keyword>
<dbReference type="EC" id="2.7.1.25" evidence="4"/>
<feature type="domain" description="APS kinase" evidence="3">
    <location>
        <begin position="26"/>
        <end position="77"/>
    </location>
</feature>
<evidence type="ECO:0000259" key="3">
    <source>
        <dbReference type="Pfam" id="PF01583"/>
    </source>
</evidence>
<dbReference type="Pfam" id="PF01583">
    <property type="entry name" value="APS_kinase"/>
    <property type="match status" value="1"/>
</dbReference>
<dbReference type="EMBL" id="VUOB01000023">
    <property type="protein sequence ID" value="KAA2262013.1"/>
    <property type="molecule type" value="Genomic_DNA"/>
</dbReference>
<dbReference type="Gene3D" id="3.40.50.300">
    <property type="entry name" value="P-loop containing nucleotide triphosphate hydrolases"/>
    <property type="match status" value="1"/>
</dbReference>
<dbReference type="InterPro" id="IPR027417">
    <property type="entry name" value="P-loop_NTPase"/>
</dbReference>
<keyword evidence="1 4" id="KW-0808">Transferase</keyword>